<sequence>MAVLNASVECVWVLQALLGVESMPISLRLKPYIPAAHSDFIVETDAGKVPLTGTAQYQSLVQAGVIDANGRVDDAVRDWMTVLGRAEREVVLTIRRPDQPATHDSGATVHERVMVVCRYGRYLAMAARDGEEMVIGGVGETDEPTRQVELMCQMLVPAFGDHPPADIEGINVPKDMMQMAIDAAGHTPEGMAGALRRLGLGPWEVEVVQAAATLDQSAMAVVAVIDHCPDVRPHPRVLTVADTEYGRLSFTTTTGADGKEWMSIWPTTASGLRDDLANLLSAPQLV</sequence>
<evidence type="ECO:0008006" key="7">
    <source>
        <dbReference type="Google" id="ProtNLM"/>
    </source>
</evidence>
<keyword evidence="3" id="KW-0963">Cytoplasm</keyword>
<dbReference type="InterPro" id="IPR025734">
    <property type="entry name" value="EspG"/>
</dbReference>
<evidence type="ECO:0000256" key="1">
    <source>
        <dbReference type="ARBA" id="ARBA00004496"/>
    </source>
</evidence>
<evidence type="ECO:0000256" key="3">
    <source>
        <dbReference type="ARBA" id="ARBA00022490"/>
    </source>
</evidence>
<comment type="subcellular location">
    <subcellularLocation>
        <location evidence="1">Cytoplasm</location>
    </subcellularLocation>
</comment>
<gene>
    <name evidence="5" type="ORF">HMPREF0591_1427</name>
</gene>
<dbReference type="Proteomes" id="UP000003653">
    <property type="component" value="Unassembled WGS sequence"/>
</dbReference>
<comment type="caution">
    <text evidence="5">The sequence shown here is derived from an EMBL/GenBank/DDBJ whole genome shotgun (WGS) entry which is preliminary data.</text>
</comment>
<dbReference type="Pfam" id="PF14011">
    <property type="entry name" value="ESX-1_EspG"/>
    <property type="match status" value="1"/>
</dbReference>
<reference evidence="5 6" key="1">
    <citation type="submission" date="2010-04" db="EMBL/GenBank/DDBJ databases">
        <authorList>
            <person name="Muzny D."/>
            <person name="Qin X."/>
            <person name="Deng J."/>
            <person name="Jiang H."/>
            <person name="Liu Y."/>
            <person name="Qu J."/>
            <person name="Song X.-Z."/>
            <person name="Zhang L."/>
            <person name="Thornton R."/>
            <person name="Coyle M."/>
            <person name="Francisco L."/>
            <person name="Jackson L."/>
            <person name="Javaid M."/>
            <person name="Korchina V."/>
            <person name="Kovar C."/>
            <person name="Mata R."/>
            <person name="Mathew T."/>
            <person name="Ngo R."/>
            <person name="Nguyen L."/>
            <person name="Nguyen N."/>
            <person name="Okwuonu G."/>
            <person name="Ongeri F."/>
            <person name="Pham C."/>
            <person name="Simmons D."/>
            <person name="Wilczek-Boney K."/>
            <person name="Hale W."/>
            <person name="Jakkamsetti A."/>
            <person name="Pham P."/>
            <person name="Ruth R."/>
            <person name="San Lucas F."/>
            <person name="Warren J."/>
            <person name="Zhang J."/>
            <person name="Zhao Z."/>
            <person name="Zhou C."/>
            <person name="Zhu D."/>
            <person name="Lee S."/>
            <person name="Bess C."/>
            <person name="Blankenburg K."/>
            <person name="Forbes L."/>
            <person name="Fu Q."/>
            <person name="Gubbala S."/>
            <person name="Hirani K."/>
            <person name="Jayaseelan J.C."/>
            <person name="Lara F."/>
            <person name="Munidasa M."/>
            <person name="Palculict T."/>
            <person name="Patil S."/>
            <person name="Pu L.-L."/>
            <person name="Saada N."/>
            <person name="Tang L."/>
            <person name="Weissenberger G."/>
            <person name="Zhu Y."/>
            <person name="Hemphill L."/>
            <person name="Shang Y."/>
            <person name="Youmans B."/>
            <person name="Ayvaz T."/>
            <person name="Ross M."/>
            <person name="Santibanez J."/>
            <person name="Aqrawi P."/>
            <person name="Gross S."/>
            <person name="Joshi V."/>
            <person name="Fowler G."/>
            <person name="Nazareth L."/>
            <person name="Reid J."/>
            <person name="Worley K."/>
            <person name="Petrosino J."/>
            <person name="Highlander S."/>
            <person name="Gibbs R."/>
        </authorList>
    </citation>
    <scope>NUCLEOTIDE SEQUENCE [LARGE SCALE GENOMIC DNA]</scope>
    <source>
        <strain evidence="5 6">ATCC BAA-614</strain>
    </source>
</reference>
<comment type="similarity">
    <text evidence="2">Belongs to the EspG family.</text>
</comment>
<organism evidence="5 6">
    <name type="scientific">Mycobacterium parascrofulaceum ATCC BAA-614</name>
    <dbReference type="NCBI Taxonomy" id="525368"/>
    <lineage>
        <taxon>Bacteria</taxon>
        <taxon>Bacillati</taxon>
        <taxon>Actinomycetota</taxon>
        <taxon>Actinomycetes</taxon>
        <taxon>Mycobacteriales</taxon>
        <taxon>Mycobacteriaceae</taxon>
        <taxon>Mycobacterium</taxon>
        <taxon>Mycobacterium simiae complex</taxon>
    </lineage>
</organism>
<dbReference type="eggNOG" id="ENOG5031F8F">
    <property type="taxonomic scope" value="Bacteria"/>
</dbReference>
<dbReference type="RefSeq" id="WP_007170448.1">
    <property type="nucleotide sequence ID" value="NZ_GG770556.1"/>
</dbReference>
<dbReference type="GO" id="GO:0005737">
    <property type="term" value="C:cytoplasm"/>
    <property type="evidence" value="ECO:0007669"/>
    <property type="project" value="UniProtKB-SubCell"/>
</dbReference>
<keyword evidence="6" id="KW-1185">Reference proteome</keyword>
<keyword evidence="4" id="KW-0143">Chaperone</keyword>
<dbReference type="EMBL" id="ADNV01000102">
    <property type="protein sequence ID" value="EFG78660.1"/>
    <property type="molecule type" value="Genomic_DNA"/>
</dbReference>
<evidence type="ECO:0000313" key="6">
    <source>
        <dbReference type="Proteomes" id="UP000003653"/>
    </source>
</evidence>
<evidence type="ECO:0000256" key="2">
    <source>
        <dbReference type="ARBA" id="ARBA00006411"/>
    </source>
</evidence>
<accession>D5P5I3</accession>
<evidence type="ECO:0000256" key="4">
    <source>
        <dbReference type="ARBA" id="ARBA00023186"/>
    </source>
</evidence>
<dbReference type="HOGENOM" id="CLU_085037_0_0_11"/>
<dbReference type="AlphaFoldDB" id="D5P5I3"/>
<evidence type="ECO:0000313" key="5">
    <source>
        <dbReference type="EMBL" id="EFG78660.1"/>
    </source>
</evidence>
<protein>
    <recommendedName>
        <fullName evidence="7">EspG family protein</fullName>
    </recommendedName>
</protein>
<proteinExistence type="inferred from homology"/>
<name>D5P5I3_9MYCO</name>